<protein>
    <recommendedName>
        <fullName evidence="8">Transcription initiation factor TFIID subunit 10</fullName>
    </recommendedName>
</protein>
<feature type="region of interest" description="Disordered" evidence="6">
    <location>
        <begin position="49"/>
        <end position="68"/>
    </location>
</feature>
<sequence length="211" mass="23698">MGLVIMSRPISPNQEFTVVKKSNRWRWIRAGSWNSRGFRVSTGTQLLDSPIPSSPAKLRRKISPPSSQLNSRYSFVQMNHGQQSGEAKHEDDAALTEFLASLMDYTPTIPDDLVEHYLAKSGFQCPDVRLIRLVAVATQKFVADVASDALQHCRARPAPVVKDKKQQKDKRLVLTMEDLSKALREYGVNVKHPEYFADSPSTGMDPATRDE</sequence>
<keyword evidence="4" id="KW-0539">Nucleus</keyword>
<evidence type="ECO:0000256" key="4">
    <source>
        <dbReference type="ARBA" id="ARBA00023242"/>
    </source>
</evidence>
<reference evidence="7" key="1">
    <citation type="submission" date="2018-11" db="EMBL/GenBank/DDBJ databases">
        <authorList>
            <consortium name="Genoscope - CEA"/>
            <person name="William W."/>
        </authorList>
    </citation>
    <scope>NUCLEOTIDE SEQUENCE</scope>
</reference>
<dbReference type="PANTHER" id="PTHR21242">
    <property type="entry name" value="TRANSCRIPTION INITIATION FACTOR TFIID SUBUNIT 10"/>
    <property type="match status" value="1"/>
</dbReference>
<comment type="similarity">
    <text evidence="5">Belongs to the TAF10 family.</text>
</comment>
<dbReference type="GO" id="GO:0006367">
    <property type="term" value="P:transcription initiation at RNA polymerase II promoter"/>
    <property type="evidence" value="ECO:0007669"/>
    <property type="project" value="TreeGrafter"/>
</dbReference>
<evidence type="ECO:0000256" key="3">
    <source>
        <dbReference type="ARBA" id="ARBA00023163"/>
    </source>
</evidence>
<evidence type="ECO:0000256" key="2">
    <source>
        <dbReference type="ARBA" id="ARBA00023015"/>
    </source>
</evidence>
<dbReference type="GO" id="GO:0005669">
    <property type="term" value="C:transcription factor TFIID complex"/>
    <property type="evidence" value="ECO:0007669"/>
    <property type="project" value="TreeGrafter"/>
</dbReference>
<name>A0A3P6FL34_BRAOL</name>
<keyword evidence="3" id="KW-0804">Transcription</keyword>
<dbReference type="Pfam" id="PF03540">
    <property type="entry name" value="TAF10"/>
    <property type="match status" value="1"/>
</dbReference>
<gene>
    <name evidence="7" type="ORF">BOLC1T00713H</name>
</gene>
<dbReference type="GO" id="GO:0000124">
    <property type="term" value="C:SAGA complex"/>
    <property type="evidence" value="ECO:0007669"/>
    <property type="project" value="TreeGrafter"/>
</dbReference>
<organism evidence="7">
    <name type="scientific">Brassica oleracea</name>
    <name type="common">Wild cabbage</name>
    <dbReference type="NCBI Taxonomy" id="3712"/>
    <lineage>
        <taxon>Eukaryota</taxon>
        <taxon>Viridiplantae</taxon>
        <taxon>Streptophyta</taxon>
        <taxon>Embryophyta</taxon>
        <taxon>Tracheophyta</taxon>
        <taxon>Spermatophyta</taxon>
        <taxon>Magnoliopsida</taxon>
        <taxon>eudicotyledons</taxon>
        <taxon>Gunneridae</taxon>
        <taxon>Pentapetalae</taxon>
        <taxon>rosids</taxon>
        <taxon>malvids</taxon>
        <taxon>Brassicales</taxon>
        <taxon>Brassicaceae</taxon>
        <taxon>Brassiceae</taxon>
        <taxon>Brassica</taxon>
    </lineage>
</organism>
<dbReference type="PRINTS" id="PR01443">
    <property type="entry name" value="TFIID30KDSUB"/>
</dbReference>
<dbReference type="GO" id="GO:0016251">
    <property type="term" value="F:RNA polymerase II general transcription initiation factor activity"/>
    <property type="evidence" value="ECO:0007669"/>
    <property type="project" value="TreeGrafter"/>
</dbReference>
<accession>A0A3P6FL34</accession>
<proteinExistence type="inferred from homology"/>
<dbReference type="AlphaFoldDB" id="A0A3P6FL34"/>
<dbReference type="InterPro" id="IPR003923">
    <property type="entry name" value="TAF10"/>
</dbReference>
<evidence type="ECO:0000313" key="7">
    <source>
        <dbReference type="EMBL" id="VDD48324.1"/>
    </source>
</evidence>
<dbReference type="EMBL" id="LR031878">
    <property type="protein sequence ID" value="VDD48324.1"/>
    <property type="molecule type" value="Genomic_DNA"/>
</dbReference>
<comment type="subcellular location">
    <subcellularLocation>
        <location evidence="1">Nucleus</location>
    </subcellularLocation>
</comment>
<evidence type="ECO:0000256" key="6">
    <source>
        <dbReference type="SAM" id="MobiDB-lite"/>
    </source>
</evidence>
<dbReference type="CDD" id="cd07982">
    <property type="entry name" value="HFD_TAF10"/>
    <property type="match status" value="1"/>
</dbReference>
<evidence type="ECO:0000256" key="5">
    <source>
        <dbReference type="ARBA" id="ARBA00025730"/>
    </source>
</evidence>
<dbReference type="PANTHER" id="PTHR21242:SF0">
    <property type="entry name" value="TRANSCRIPTION INITIATION FACTOR TFIID SUBUNIT 10"/>
    <property type="match status" value="1"/>
</dbReference>
<dbReference type="GO" id="GO:1990841">
    <property type="term" value="F:promoter-specific chromatin binding"/>
    <property type="evidence" value="ECO:0007669"/>
    <property type="project" value="TreeGrafter"/>
</dbReference>
<keyword evidence="2" id="KW-0805">Transcription regulation</keyword>
<evidence type="ECO:0000256" key="1">
    <source>
        <dbReference type="ARBA" id="ARBA00004123"/>
    </source>
</evidence>
<evidence type="ECO:0008006" key="8">
    <source>
        <dbReference type="Google" id="ProtNLM"/>
    </source>
</evidence>